<dbReference type="PANTHER" id="PTHR19136:SF81">
    <property type="entry name" value="MOLYBDENUM COFACTOR GUANYLYLTRANSFERASE"/>
    <property type="match status" value="1"/>
</dbReference>
<evidence type="ECO:0000313" key="4">
    <source>
        <dbReference type="Proteomes" id="UP000800097"/>
    </source>
</evidence>
<keyword evidence="1 3" id="KW-0808">Transferase</keyword>
<evidence type="ECO:0000256" key="1">
    <source>
        <dbReference type="ARBA" id="ARBA00022679"/>
    </source>
</evidence>
<gene>
    <name evidence="3" type="ORF">EI97DRAFT_172137</name>
</gene>
<dbReference type="AlphaFoldDB" id="A0A6A6JRX1"/>
<dbReference type="EMBL" id="ML986486">
    <property type="protein sequence ID" value="KAF2279312.1"/>
    <property type="molecule type" value="Genomic_DNA"/>
</dbReference>
<feature type="domain" description="MobA-like NTP transferase" evidence="2">
    <location>
        <begin position="22"/>
        <end position="183"/>
    </location>
</feature>
<dbReference type="OrthoDB" id="20872at2759"/>
<sequence>MPLTRAMVAPRHPPISKLNLALLAGGRSTRMGSDKFLLEYPDGTPVYLNRLRMLQEAFPKADRICIVLRDSSRAEHVRIPPEMGVHVLFVAPTVGAAHVAGPAAGLHTLYCFDPASHWLVIPCDYPLLRGEDLTDLYHHYRDPVTCFANSQRSTEPIVAIWSPGALAHLTVTAVENRSGLSNLMLRLGGHTIPPRYDHCLFNTNTREEWDDALLLLKAMQQTSLPNSSQD</sequence>
<accession>A0A6A6JRX1</accession>
<dbReference type="Pfam" id="PF12804">
    <property type="entry name" value="NTP_transf_3"/>
    <property type="match status" value="1"/>
</dbReference>
<organism evidence="3 4">
    <name type="scientific">Westerdykella ornata</name>
    <dbReference type="NCBI Taxonomy" id="318751"/>
    <lineage>
        <taxon>Eukaryota</taxon>
        <taxon>Fungi</taxon>
        <taxon>Dikarya</taxon>
        <taxon>Ascomycota</taxon>
        <taxon>Pezizomycotina</taxon>
        <taxon>Dothideomycetes</taxon>
        <taxon>Pleosporomycetidae</taxon>
        <taxon>Pleosporales</taxon>
        <taxon>Sporormiaceae</taxon>
        <taxon>Westerdykella</taxon>
    </lineage>
</organism>
<protein>
    <submittedName>
        <fullName evidence="3">Nucleotide-diphospho-sugar transferase</fullName>
    </submittedName>
</protein>
<dbReference type="GeneID" id="54546607"/>
<dbReference type="GO" id="GO:0016779">
    <property type="term" value="F:nucleotidyltransferase activity"/>
    <property type="evidence" value="ECO:0007669"/>
    <property type="project" value="TreeGrafter"/>
</dbReference>
<dbReference type="InterPro" id="IPR025877">
    <property type="entry name" value="MobA-like_NTP_Trfase"/>
</dbReference>
<dbReference type="InterPro" id="IPR029044">
    <property type="entry name" value="Nucleotide-diphossugar_trans"/>
</dbReference>
<proteinExistence type="predicted"/>
<dbReference type="PANTHER" id="PTHR19136">
    <property type="entry name" value="MOLYBDENUM COFACTOR GUANYLYLTRANSFERASE"/>
    <property type="match status" value="1"/>
</dbReference>
<dbReference type="SUPFAM" id="SSF53448">
    <property type="entry name" value="Nucleotide-diphospho-sugar transferases"/>
    <property type="match status" value="1"/>
</dbReference>
<evidence type="ECO:0000259" key="2">
    <source>
        <dbReference type="Pfam" id="PF12804"/>
    </source>
</evidence>
<dbReference type="RefSeq" id="XP_033656851.1">
    <property type="nucleotide sequence ID" value="XM_033793432.1"/>
</dbReference>
<reference evidence="3" key="1">
    <citation type="journal article" date="2020" name="Stud. Mycol.">
        <title>101 Dothideomycetes genomes: a test case for predicting lifestyles and emergence of pathogens.</title>
        <authorList>
            <person name="Haridas S."/>
            <person name="Albert R."/>
            <person name="Binder M."/>
            <person name="Bloem J."/>
            <person name="Labutti K."/>
            <person name="Salamov A."/>
            <person name="Andreopoulos B."/>
            <person name="Baker S."/>
            <person name="Barry K."/>
            <person name="Bills G."/>
            <person name="Bluhm B."/>
            <person name="Cannon C."/>
            <person name="Castanera R."/>
            <person name="Culley D."/>
            <person name="Daum C."/>
            <person name="Ezra D."/>
            <person name="Gonzalez J."/>
            <person name="Henrissat B."/>
            <person name="Kuo A."/>
            <person name="Liang C."/>
            <person name="Lipzen A."/>
            <person name="Lutzoni F."/>
            <person name="Magnuson J."/>
            <person name="Mondo S."/>
            <person name="Nolan M."/>
            <person name="Ohm R."/>
            <person name="Pangilinan J."/>
            <person name="Park H.-J."/>
            <person name="Ramirez L."/>
            <person name="Alfaro M."/>
            <person name="Sun H."/>
            <person name="Tritt A."/>
            <person name="Yoshinaga Y."/>
            <person name="Zwiers L.-H."/>
            <person name="Turgeon B."/>
            <person name="Goodwin S."/>
            <person name="Spatafora J."/>
            <person name="Crous P."/>
            <person name="Grigoriev I."/>
        </authorList>
    </citation>
    <scope>NUCLEOTIDE SEQUENCE</scope>
    <source>
        <strain evidence="3">CBS 379.55</strain>
    </source>
</reference>
<name>A0A6A6JRX1_WESOR</name>
<evidence type="ECO:0000313" key="3">
    <source>
        <dbReference type="EMBL" id="KAF2279312.1"/>
    </source>
</evidence>
<dbReference type="Gene3D" id="3.90.550.10">
    <property type="entry name" value="Spore Coat Polysaccharide Biosynthesis Protein SpsA, Chain A"/>
    <property type="match status" value="1"/>
</dbReference>
<dbReference type="Proteomes" id="UP000800097">
    <property type="component" value="Unassembled WGS sequence"/>
</dbReference>
<keyword evidence="4" id="KW-1185">Reference proteome</keyword>